<evidence type="ECO:0000256" key="4">
    <source>
        <dbReference type="ARBA" id="ARBA00022729"/>
    </source>
</evidence>
<keyword evidence="2" id="KW-0719">Serine esterase</keyword>
<proteinExistence type="inferred from homology"/>
<dbReference type="EC" id="3.1.1.-" evidence="8"/>
<evidence type="ECO:0000256" key="6">
    <source>
        <dbReference type="ARBA" id="ARBA00022837"/>
    </source>
</evidence>
<dbReference type="EMBL" id="CALLCH030000010">
    <property type="protein sequence ID" value="CAI4214101.1"/>
    <property type="molecule type" value="Genomic_DNA"/>
</dbReference>
<reference evidence="9" key="1">
    <citation type="submission" date="2022-11" db="EMBL/GenBank/DDBJ databases">
        <authorList>
            <person name="Scott C."/>
            <person name="Bruce N."/>
        </authorList>
    </citation>
    <scope>NUCLEOTIDE SEQUENCE</scope>
</reference>
<dbReference type="PANTHER" id="PTHR33938">
    <property type="entry name" value="FERULOYL ESTERASE B-RELATED"/>
    <property type="match status" value="1"/>
</dbReference>
<keyword evidence="3" id="KW-0479">Metal-binding</keyword>
<evidence type="ECO:0000256" key="5">
    <source>
        <dbReference type="ARBA" id="ARBA00022801"/>
    </source>
</evidence>
<evidence type="ECO:0000256" key="3">
    <source>
        <dbReference type="ARBA" id="ARBA00022723"/>
    </source>
</evidence>
<evidence type="ECO:0000256" key="1">
    <source>
        <dbReference type="ARBA" id="ARBA00006249"/>
    </source>
</evidence>
<dbReference type="GO" id="GO:0046872">
    <property type="term" value="F:metal ion binding"/>
    <property type="evidence" value="ECO:0007669"/>
    <property type="project" value="UniProtKB-KW"/>
</dbReference>
<dbReference type="PANTHER" id="PTHR33938:SF7">
    <property type="entry name" value="CARBOXYLIC ESTER HYDROLASE"/>
    <property type="match status" value="1"/>
</dbReference>
<dbReference type="AlphaFoldDB" id="A0A9P1H194"/>
<evidence type="ECO:0000256" key="7">
    <source>
        <dbReference type="ARBA" id="ARBA00023157"/>
    </source>
</evidence>
<gene>
    <name evidence="9" type="ORF">PPNO1_LOCUS3833</name>
</gene>
<evidence type="ECO:0000313" key="9">
    <source>
        <dbReference type="EMBL" id="CAI4214101.1"/>
    </source>
</evidence>
<comment type="caution">
    <text evidence="9">The sequence shown here is derived from an EMBL/GenBank/DDBJ whole genome shotgun (WGS) entry which is preliminary data.</text>
</comment>
<dbReference type="InterPro" id="IPR011118">
    <property type="entry name" value="Tannase/feruloyl_esterase"/>
</dbReference>
<keyword evidence="6" id="KW-0106">Calcium</keyword>
<evidence type="ECO:0000256" key="2">
    <source>
        <dbReference type="ARBA" id="ARBA00022487"/>
    </source>
</evidence>
<keyword evidence="7" id="KW-1015">Disulfide bond</keyword>
<dbReference type="OrthoDB" id="3039123at2759"/>
<name>A0A9P1H194_9PEZI</name>
<protein>
    <recommendedName>
        <fullName evidence="8">Carboxylic ester hydrolase</fullName>
        <ecNumber evidence="8">3.1.1.-</ecNumber>
    </recommendedName>
</protein>
<dbReference type="GO" id="GO:0030600">
    <property type="term" value="F:feruloyl esterase activity"/>
    <property type="evidence" value="ECO:0007669"/>
    <property type="project" value="UniProtKB-ARBA"/>
</dbReference>
<evidence type="ECO:0000256" key="8">
    <source>
        <dbReference type="RuleBase" id="RU361238"/>
    </source>
</evidence>
<accession>A0A9P1H194</accession>
<sequence>MGGGAGNAGANAKTYTYCNVTVSYAHTGKADKVSLKYAFPGPDDFENRQGPRPGLYDLGADAKVYTYFEGCSDGGRQAMSQVQRFGEEYDGVVAGAPAYRFAQQQVLHLHPNVVEVTLGYYPPPCELAKIVNATIEACDPLDGRTDGVVSRSDLCKLNFNLTSVIGEPYYCAERNSTSRGFGFDKRQMPGASTSYQPAQEGTVSAEAVAVAQAILDGPVNSEGEQVYLSWQIASDFADAATKYNTETGEWELSIVSMGGEYVARFIQLLQLDNLANLDNVTADTLAEWMQIGMVRYGDTLQTTIPDLTPFQSSGGKLLHYHGESDSSIPAGSSVHYWQSVRSIMYADASDEEALAALQDWYQFYLVPGAGHCGTNSLQPGPFPKNNMNIMIDWVENGNAPERLNATVASGPNAGETQMLCQWPSRPLWRGTVLISTVWRMPSPYHLNG</sequence>
<comment type="similarity">
    <text evidence="1 8">Belongs to the tannase family.</text>
</comment>
<dbReference type="Pfam" id="PF07519">
    <property type="entry name" value="Tannase"/>
    <property type="match status" value="1"/>
</dbReference>
<dbReference type="Proteomes" id="UP000838763">
    <property type="component" value="Unassembled WGS sequence"/>
</dbReference>
<dbReference type="SUPFAM" id="SSF53474">
    <property type="entry name" value="alpha/beta-Hydrolases"/>
    <property type="match status" value="1"/>
</dbReference>
<dbReference type="InterPro" id="IPR029058">
    <property type="entry name" value="AB_hydrolase_fold"/>
</dbReference>
<organism evidence="9 10">
    <name type="scientific">Parascedosporium putredinis</name>
    <dbReference type="NCBI Taxonomy" id="1442378"/>
    <lineage>
        <taxon>Eukaryota</taxon>
        <taxon>Fungi</taxon>
        <taxon>Dikarya</taxon>
        <taxon>Ascomycota</taxon>
        <taxon>Pezizomycotina</taxon>
        <taxon>Sordariomycetes</taxon>
        <taxon>Hypocreomycetidae</taxon>
        <taxon>Microascales</taxon>
        <taxon>Microascaceae</taxon>
        <taxon>Parascedosporium</taxon>
    </lineage>
</organism>
<evidence type="ECO:0000313" key="10">
    <source>
        <dbReference type="Proteomes" id="UP000838763"/>
    </source>
</evidence>
<keyword evidence="5 8" id="KW-0378">Hydrolase</keyword>
<keyword evidence="10" id="KW-1185">Reference proteome</keyword>
<keyword evidence="4" id="KW-0732">Signal</keyword>